<reference evidence="6 7" key="2">
    <citation type="journal article" date="2011" name="Stand. Genomic Sci.">
        <title>Complete genome sequence of Tolumonas auensis type strain (TA 4).</title>
        <authorList>
            <person name="Chertkov O."/>
            <person name="Copeland A."/>
            <person name="Lucas S."/>
            <person name="Lapidus A."/>
            <person name="Berry K.W."/>
            <person name="Detter J.C."/>
            <person name="Del Rio T.G."/>
            <person name="Hammon N."/>
            <person name="Dalin E."/>
            <person name="Tice H."/>
            <person name="Pitluck S."/>
            <person name="Richardson P."/>
            <person name="Bruce D."/>
            <person name="Goodwin L."/>
            <person name="Han C."/>
            <person name="Tapia R."/>
            <person name="Saunders E."/>
            <person name="Schmutz J."/>
            <person name="Brettin T."/>
            <person name="Larimer F."/>
            <person name="Land M."/>
            <person name="Hauser L."/>
            <person name="Spring S."/>
            <person name="Rohde M."/>
            <person name="Kyrpides N.C."/>
            <person name="Ivanova N."/>
            <person name="Goker M."/>
            <person name="Beller H.R."/>
            <person name="Klenk H.P."/>
            <person name="Woyke T."/>
        </authorList>
    </citation>
    <scope>NUCLEOTIDE SEQUENCE [LARGE SCALE GENOMIC DNA]</scope>
    <source>
        <strain evidence="7">DSM 9187 / TA4</strain>
    </source>
</reference>
<dbReference type="Gene3D" id="1.10.1070.20">
    <property type="match status" value="1"/>
</dbReference>
<evidence type="ECO:0000256" key="3">
    <source>
        <dbReference type="ARBA" id="ARBA00022777"/>
    </source>
</evidence>
<evidence type="ECO:0000313" key="7">
    <source>
        <dbReference type="Proteomes" id="UP000009073"/>
    </source>
</evidence>
<feature type="domain" description="HipA-like C-terminal" evidence="4">
    <location>
        <begin position="148"/>
        <end position="362"/>
    </location>
</feature>
<dbReference type="EMBL" id="CP001616">
    <property type="protein sequence ID" value="ACQ93477.1"/>
    <property type="molecule type" value="Genomic_DNA"/>
</dbReference>
<dbReference type="InterPro" id="IPR017508">
    <property type="entry name" value="HipA_N1"/>
</dbReference>
<dbReference type="RefSeq" id="WP_015878948.1">
    <property type="nucleotide sequence ID" value="NC_012691.1"/>
</dbReference>
<dbReference type="GO" id="GO:0005829">
    <property type="term" value="C:cytosol"/>
    <property type="evidence" value="ECO:0007669"/>
    <property type="project" value="TreeGrafter"/>
</dbReference>
<dbReference type="Pfam" id="PF13657">
    <property type="entry name" value="Couple_hipA"/>
    <property type="match status" value="1"/>
</dbReference>
<dbReference type="OrthoDB" id="9805913at2"/>
<dbReference type="PANTHER" id="PTHR37419">
    <property type="entry name" value="SERINE/THREONINE-PROTEIN KINASE TOXIN HIPA"/>
    <property type="match status" value="1"/>
</dbReference>
<dbReference type="Proteomes" id="UP000009073">
    <property type="component" value="Chromosome"/>
</dbReference>
<keyword evidence="3" id="KW-0418">Kinase</keyword>
<dbReference type="InterPro" id="IPR052028">
    <property type="entry name" value="HipA_Ser/Thr_kinase"/>
</dbReference>
<accession>C4LFW0</accession>
<name>C4LFW0_TOLAT</name>
<evidence type="ECO:0000259" key="4">
    <source>
        <dbReference type="Pfam" id="PF07804"/>
    </source>
</evidence>
<dbReference type="GO" id="GO:0004674">
    <property type="term" value="F:protein serine/threonine kinase activity"/>
    <property type="evidence" value="ECO:0007669"/>
    <property type="project" value="TreeGrafter"/>
</dbReference>
<evidence type="ECO:0000256" key="1">
    <source>
        <dbReference type="ARBA" id="ARBA00010164"/>
    </source>
</evidence>
<dbReference type="AlphaFoldDB" id="C4LFW0"/>
<dbReference type="HOGENOM" id="CLU_049572_0_0_6"/>
<dbReference type="STRING" id="595494.Tola_1870"/>
<evidence type="ECO:0000256" key="2">
    <source>
        <dbReference type="ARBA" id="ARBA00022679"/>
    </source>
</evidence>
<sequence length="413" mass="46837">MMTDLRTLPQRLSELDICIADKKSGHLLFEKGSYHYAYDSADSLPVSVTMQPQNQRFYNNGRLFPIFEMNIPEGYVRHRIAERLLRYVGKVSDMLFLALQQDAGIGALSYQSGLVLPKPTPEKLEDLLKWNEKGSAFEYLLDKYLLNTSVSGVQPKVMLNADIKGSVLFPNLIAKTGDVEYPHLPENEYLCMSMAKACGIAVPEFYLSDNKELFIMERFDLAGSERLGMEDFCVLAGKQSEQKYIGSYEMGAKIVSLFTQDQSEVERYFRYVAFSCLVGNGDAHLKNFALLYSVTAHTPELKLSPMYDVVNTTCYPTHDKELALKLNKSHAFPDYDGLIRFGRDLKIIRPAAILEQMADTISDHLNMPDLWDDLSFLKDAISASLSRACARKPVFVTVDVKRDKKRKSDKHLK</sequence>
<dbReference type="eggNOG" id="COG3550">
    <property type="taxonomic scope" value="Bacteria"/>
</dbReference>
<gene>
    <name evidence="6" type="ordered locus">Tola_1870</name>
</gene>
<keyword evidence="7" id="KW-1185">Reference proteome</keyword>
<evidence type="ECO:0000313" key="6">
    <source>
        <dbReference type="EMBL" id="ACQ93477.1"/>
    </source>
</evidence>
<dbReference type="KEGG" id="tau:Tola_1870"/>
<protein>
    <submittedName>
        <fullName evidence="6">HipA domain protein</fullName>
    </submittedName>
</protein>
<proteinExistence type="inferred from homology"/>
<feature type="domain" description="HipA N-terminal subdomain 1" evidence="5">
    <location>
        <begin position="15"/>
        <end position="110"/>
    </location>
</feature>
<dbReference type="InterPro" id="IPR012893">
    <property type="entry name" value="HipA-like_C"/>
</dbReference>
<organism evidence="6 7">
    <name type="scientific">Tolumonas auensis (strain DSM 9187 / NBRC 110442 / TA 4)</name>
    <dbReference type="NCBI Taxonomy" id="595494"/>
    <lineage>
        <taxon>Bacteria</taxon>
        <taxon>Pseudomonadati</taxon>
        <taxon>Pseudomonadota</taxon>
        <taxon>Gammaproteobacteria</taxon>
        <taxon>Aeromonadales</taxon>
        <taxon>Aeromonadaceae</taxon>
        <taxon>Tolumonas</taxon>
    </lineage>
</organism>
<evidence type="ECO:0000259" key="5">
    <source>
        <dbReference type="Pfam" id="PF13657"/>
    </source>
</evidence>
<comment type="similarity">
    <text evidence="1">Belongs to the HipA Ser/Thr kinase family.</text>
</comment>
<reference evidence="7" key="1">
    <citation type="submission" date="2009-05" db="EMBL/GenBank/DDBJ databases">
        <title>Complete sequence of Tolumonas auensis DSM 9187.</title>
        <authorList>
            <consortium name="US DOE Joint Genome Institute"/>
            <person name="Lucas S."/>
            <person name="Copeland A."/>
            <person name="Lapidus A."/>
            <person name="Glavina del Rio T."/>
            <person name="Tice H."/>
            <person name="Bruce D."/>
            <person name="Goodwin L."/>
            <person name="Pitluck S."/>
            <person name="Chertkov O."/>
            <person name="Brettin T."/>
            <person name="Detter J.C."/>
            <person name="Han C."/>
            <person name="Larimer F."/>
            <person name="Land M."/>
            <person name="Hauser L."/>
            <person name="Kyrpides N."/>
            <person name="Mikhailova N."/>
            <person name="Spring S."/>
            <person name="Beller H."/>
        </authorList>
    </citation>
    <scope>NUCLEOTIDE SEQUENCE [LARGE SCALE GENOMIC DNA]</scope>
    <source>
        <strain evidence="7">DSM 9187 / TA4</strain>
    </source>
</reference>
<dbReference type="PANTHER" id="PTHR37419:SF1">
    <property type="entry name" value="SERINE_THREONINE-PROTEIN KINASE TOXIN HIPA"/>
    <property type="match status" value="1"/>
</dbReference>
<keyword evidence="2" id="KW-0808">Transferase</keyword>
<dbReference type="Pfam" id="PF07804">
    <property type="entry name" value="HipA_C"/>
    <property type="match status" value="1"/>
</dbReference>